<dbReference type="Pfam" id="PF00232">
    <property type="entry name" value="Glyco_hydro_1"/>
    <property type="match status" value="1"/>
</dbReference>
<evidence type="ECO:0000256" key="1">
    <source>
        <dbReference type="RuleBase" id="RU003690"/>
    </source>
</evidence>
<dbReference type="InterPro" id="IPR001360">
    <property type="entry name" value="Glyco_hydro_1"/>
</dbReference>
<evidence type="ECO:0000313" key="3">
    <source>
        <dbReference type="EMBL" id="CDP36428.1"/>
    </source>
</evidence>
<dbReference type="PANTHER" id="PTHR10353">
    <property type="entry name" value="GLYCOSYL HYDROLASE"/>
    <property type="match status" value="1"/>
</dbReference>
<keyword evidence="2" id="KW-0732">Signal</keyword>
<feature type="chain" id="PRO_5001587998" evidence="2">
    <location>
        <begin position="18"/>
        <end position="612"/>
    </location>
</feature>
<proteinExistence type="inferred from homology"/>
<dbReference type="EMBL" id="HG937692">
    <property type="protein sequence ID" value="CDP36428.1"/>
    <property type="molecule type" value="Genomic_DNA"/>
</dbReference>
<gene>
    <name evidence="3" type="ORF">GNLVRS02_ARAD1B12782g</name>
</gene>
<feature type="signal peptide" evidence="2">
    <location>
        <begin position="1"/>
        <end position="17"/>
    </location>
</feature>
<dbReference type="Gene3D" id="3.20.20.80">
    <property type="entry name" value="Glycosidases"/>
    <property type="match status" value="1"/>
</dbReference>
<dbReference type="GO" id="GO:0005975">
    <property type="term" value="P:carbohydrate metabolic process"/>
    <property type="evidence" value="ECO:0007669"/>
    <property type="project" value="InterPro"/>
</dbReference>
<dbReference type="InterPro" id="IPR017853">
    <property type="entry name" value="GH"/>
</dbReference>
<comment type="similarity">
    <text evidence="1">Belongs to the glycosyl hydrolase 1 family.</text>
</comment>
<dbReference type="PANTHER" id="PTHR10353:SF53">
    <property type="entry name" value="BETA-1,4-GLUCOSIDASE (EUROFUNG)"/>
    <property type="match status" value="1"/>
</dbReference>
<dbReference type="AlphaFoldDB" id="A0A060T632"/>
<dbReference type="PhylomeDB" id="A0A060T632"/>
<reference evidence="3" key="2">
    <citation type="submission" date="2014-06" db="EMBL/GenBank/DDBJ databases">
        <title>The complete genome of Blastobotrys (Arxula) adeninivorans LS3 - a yeast of biotechnological interest.</title>
        <authorList>
            <person name="Kunze G."/>
            <person name="Gaillardin C."/>
            <person name="Czernicka M."/>
            <person name="Durrens P."/>
            <person name="Martin T."/>
            <person name="Boer E."/>
            <person name="Gabaldon T."/>
            <person name="Cruz J."/>
            <person name="Talla E."/>
            <person name="Marck C."/>
            <person name="Goffeau A."/>
            <person name="Barbe V."/>
            <person name="Baret P."/>
            <person name="Baronian K."/>
            <person name="Beier S."/>
            <person name="Bleykasten C."/>
            <person name="Bode R."/>
            <person name="Casaregola S."/>
            <person name="Despons L."/>
            <person name="Fairhead C."/>
            <person name="Giersberg M."/>
            <person name="Gierski P."/>
            <person name="Hahnel U."/>
            <person name="Hartmann A."/>
            <person name="Jankowska D."/>
            <person name="Jubin C."/>
            <person name="Jung P."/>
            <person name="Lafontaine I."/>
            <person name="Leh-Louis V."/>
            <person name="Lemaire M."/>
            <person name="Marcet-Houben M."/>
            <person name="Mascher M."/>
            <person name="Morel G."/>
            <person name="Richard G.-F."/>
            <person name="Riechen J."/>
            <person name="Sacerdot C."/>
            <person name="Sarkar A."/>
            <person name="Savel G."/>
            <person name="Schacherer J."/>
            <person name="Sherman D."/>
            <person name="Straub M.-L."/>
            <person name="Stein N."/>
            <person name="Thierry A."/>
            <person name="Trautwein-Schult A."/>
            <person name="Westhof E."/>
            <person name="Worch S."/>
            <person name="Dujon B."/>
            <person name="Souciet J.-L."/>
            <person name="Wincker P."/>
            <person name="Scholz U."/>
            <person name="Neuveglise N."/>
        </authorList>
    </citation>
    <scope>NUCLEOTIDE SEQUENCE</scope>
    <source>
        <strain evidence="3">LS3</strain>
    </source>
</reference>
<name>A0A060T632_BLAAD</name>
<reference evidence="3" key="1">
    <citation type="submission" date="2014-02" db="EMBL/GenBank/DDBJ databases">
        <authorList>
            <person name="Genoscope - CEA"/>
        </authorList>
    </citation>
    <scope>NUCLEOTIDE SEQUENCE</scope>
    <source>
        <strain evidence="3">LS3</strain>
    </source>
</reference>
<evidence type="ECO:0000256" key="2">
    <source>
        <dbReference type="SAM" id="SignalP"/>
    </source>
</evidence>
<dbReference type="SUPFAM" id="SSF51445">
    <property type="entry name" value="(Trans)glycosidases"/>
    <property type="match status" value="1"/>
</dbReference>
<accession>A0A060T632</accession>
<organism evidence="3">
    <name type="scientific">Blastobotrys adeninivorans</name>
    <name type="common">Yeast</name>
    <name type="synonym">Arxula adeninivorans</name>
    <dbReference type="NCBI Taxonomy" id="409370"/>
    <lineage>
        <taxon>Eukaryota</taxon>
        <taxon>Fungi</taxon>
        <taxon>Dikarya</taxon>
        <taxon>Ascomycota</taxon>
        <taxon>Saccharomycotina</taxon>
        <taxon>Dipodascomycetes</taxon>
        <taxon>Dipodascales</taxon>
        <taxon>Trichomonascaceae</taxon>
        <taxon>Blastobotrys</taxon>
    </lineage>
</organism>
<dbReference type="GO" id="GO:0008422">
    <property type="term" value="F:beta-glucosidase activity"/>
    <property type="evidence" value="ECO:0007669"/>
    <property type="project" value="TreeGrafter"/>
</dbReference>
<sequence length="612" mass="69111">MAATLLILLALANAVLGQQIFVPVGNEITSRPPFEPTYKQSSFEYTQSTTVRTAVPVPSPTTTTYYAKGYNEVSHLLGPISSTTWANWDPSSPKATDSEDPYGQAAFNGLWESASLTSFRRGIYSTVVEPTPIPSSELVLPPGDPYLWKDDLSFPRDFMIGVAGSASQIEGAVTDHGRGPSLMEKITEQQGGDKPSDFVTNENYYLYKQDIARLAAMGVKYYSFSIPWTRILPFAMPGTPVNQEAIDHYDDVINTVLAYGMQPIVTTNHFDTPLMLLGNMTVNDTDIGMQYYGQANESYVDAYVNYGKIILTHYADRVPYWMSFSEANRFVGNAQGTKNLLLAHAKLYRFYHDELKGCGKFGIKLGNDFPVPLHADDPEHVKAAQRFQTFQLDFVAKPIFLGQDYPEDWKQAWADTDYDYELSEQDLALIANSSDYFCIDPYTAQVVAPPEGGVDACAANKSHPLWPSCAELSMEDRYGWAIGYRSQSYVYITPTYARSCLNYLWNTFKKPILIGEFGFPEVSENEKELNDQRFDLARSAYIKSYLNAILESIHYDNAHILGTLAWSFADNWEFGDYSQQFGMQIVNRTTQQRYYKKSFFEYVDFIRSRLSP</sequence>
<protein>
    <submittedName>
        <fullName evidence="3">ARAD1B12782p</fullName>
    </submittedName>
</protein>